<dbReference type="STRING" id="1348253.LK09_00840"/>
<gene>
    <name evidence="3" type="ORF">LK09_00840</name>
</gene>
<feature type="signal peptide" evidence="2">
    <location>
        <begin position="1"/>
        <end position="31"/>
    </location>
</feature>
<evidence type="ECO:0000256" key="2">
    <source>
        <dbReference type="SAM" id="SignalP"/>
    </source>
</evidence>
<feature type="transmembrane region" description="Helical" evidence="1">
    <location>
        <begin position="194"/>
        <end position="214"/>
    </location>
</feature>
<keyword evidence="1" id="KW-0472">Membrane</keyword>
<reference evidence="3 4" key="1">
    <citation type="submission" date="2014-11" db="EMBL/GenBank/DDBJ databases">
        <title>Genome sequence of Microbacterium mangrovi MUSC 115(T).</title>
        <authorList>
            <person name="Lee L.-H."/>
        </authorList>
    </citation>
    <scope>NUCLEOTIDE SEQUENCE [LARGE SCALE GENOMIC DNA]</scope>
    <source>
        <strain evidence="3 4">MUSC 115</strain>
    </source>
</reference>
<keyword evidence="2" id="KW-0732">Signal</keyword>
<evidence type="ECO:0000256" key="1">
    <source>
        <dbReference type="SAM" id="Phobius"/>
    </source>
</evidence>
<evidence type="ECO:0000313" key="3">
    <source>
        <dbReference type="EMBL" id="KHK99910.1"/>
    </source>
</evidence>
<accession>A0A0B2ADX3</accession>
<organism evidence="3 4">
    <name type="scientific">Microbacterium mangrovi</name>
    <dbReference type="NCBI Taxonomy" id="1348253"/>
    <lineage>
        <taxon>Bacteria</taxon>
        <taxon>Bacillati</taxon>
        <taxon>Actinomycetota</taxon>
        <taxon>Actinomycetes</taxon>
        <taxon>Micrococcales</taxon>
        <taxon>Microbacteriaceae</taxon>
        <taxon>Microbacterium</taxon>
    </lineage>
</organism>
<proteinExistence type="predicted"/>
<sequence>MKEKTRTRLRVAGTAAALVAGSVALAAPAMAATAFPGYNVADSKVDASPGDQVTLHWSYWNAGSSDISGITGGQAVFHAPKGTSFVTQSSVKTEYAKNGGILTPAAQNLSGCTLSDANATLTCQVPGGWNWPADVIFRFDPKVVVADDAAAGTYSAAADVTLTAAGGTYTIDDGTLDVNIIAAAGAPVVEPGGLAVAGGAAAVAAAGIGTMFVVRRRKQPQAD</sequence>
<keyword evidence="1" id="KW-0812">Transmembrane</keyword>
<feature type="chain" id="PRO_5002066738" description="Gram-positive cocci surface proteins LPxTG domain-containing protein" evidence="2">
    <location>
        <begin position="32"/>
        <end position="223"/>
    </location>
</feature>
<protein>
    <recommendedName>
        <fullName evidence="5">Gram-positive cocci surface proteins LPxTG domain-containing protein</fullName>
    </recommendedName>
</protein>
<name>A0A0B2ADX3_9MICO</name>
<keyword evidence="1" id="KW-1133">Transmembrane helix</keyword>
<evidence type="ECO:0008006" key="5">
    <source>
        <dbReference type="Google" id="ProtNLM"/>
    </source>
</evidence>
<dbReference type="RefSeq" id="WP_039394345.1">
    <property type="nucleotide sequence ID" value="NZ_JTDK01000001.1"/>
</dbReference>
<evidence type="ECO:0000313" key="4">
    <source>
        <dbReference type="Proteomes" id="UP000031030"/>
    </source>
</evidence>
<keyword evidence="4" id="KW-1185">Reference proteome</keyword>
<dbReference type="Proteomes" id="UP000031030">
    <property type="component" value="Unassembled WGS sequence"/>
</dbReference>
<dbReference type="AlphaFoldDB" id="A0A0B2ADX3"/>
<dbReference type="EMBL" id="JTDK01000001">
    <property type="protein sequence ID" value="KHK99910.1"/>
    <property type="molecule type" value="Genomic_DNA"/>
</dbReference>
<comment type="caution">
    <text evidence="3">The sequence shown here is derived from an EMBL/GenBank/DDBJ whole genome shotgun (WGS) entry which is preliminary data.</text>
</comment>